<evidence type="ECO:0000313" key="2">
    <source>
        <dbReference type="Proteomes" id="UP000366872"/>
    </source>
</evidence>
<reference evidence="1 2" key="1">
    <citation type="submission" date="2019-04" db="EMBL/GenBank/DDBJ databases">
        <authorList>
            <person name="Van Vliet M D."/>
        </authorList>
    </citation>
    <scope>NUCLEOTIDE SEQUENCE [LARGE SCALE GENOMIC DNA]</scope>
    <source>
        <strain evidence="1 2">F1</strain>
    </source>
</reference>
<dbReference type="AlphaFoldDB" id="A0A6C2TXF4"/>
<accession>A0A6C2TXF4</accession>
<keyword evidence="2" id="KW-1185">Reference proteome</keyword>
<protein>
    <submittedName>
        <fullName evidence="1">Uncharacterized protein</fullName>
    </submittedName>
</protein>
<name>A0A6C2TXF4_PONDE</name>
<dbReference type="Proteomes" id="UP000366872">
    <property type="component" value="Unassembled WGS sequence"/>
</dbReference>
<dbReference type="EMBL" id="CAAHFG010000001">
    <property type="protein sequence ID" value="VGO12310.1"/>
    <property type="molecule type" value="Genomic_DNA"/>
</dbReference>
<evidence type="ECO:0000313" key="1">
    <source>
        <dbReference type="EMBL" id="VGO12310.1"/>
    </source>
</evidence>
<proteinExistence type="predicted"/>
<gene>
    <name evidence="1" type="ORF">PDESU_00861</name>
</gene>
<sequence length="81" mass="9138">MFLEVYAVNLENYTNDTADSKKPENRRLIEMTGVRIRTSEQFDDRAELVMPNGEILLAAGSYDDLVGRLMTAAKSTKIARI</sequence>
<organism evidence="1 2">
    <name type="scientific">Pontiella desulfatans</name>
    <dbReference type="NCBI Taxonomy" id="2750659"/>
    <lineage>
        <taxon>Bacteria</taxon>
        <taxon>Pseudomonadati</taxon>
        <taxon>Kiritimatiellota</taxon>
        <taxon>Kiritimatiellia</taxon>
        <taxon>Kiritimatiellales</taxon>
        <taxon>Pontiellaceae</taxon>
        <taxon>Pontiella</taxon>
    </lineage>
</organism>
<dbReference type="RefSeq" id="WP_136077989.1">
    <property type="nucleotide sequence ID" value="NZ_CAAHFG010000001.1"/>
</dbReference>